<feature type="non-terminal residue" evidence="1">
    <location>
        <position position="111"/>
    </location>
</feature>
<comment type="caution">
    <text evidence="1">The sequence shown here is derived from an EMBL/GenBank/DDBJ whole genome shotgun (WGS) entry which is preliminary data.</text>
</comment>
<keyword evidence="2" id="KW-1185">Reference proteome</keyword>
<dbReference type="AlphaFoldDB" id="A0A2I0HJW0"/>
<organism evidence="1 2">
    <name type="scientific">Punica granatum</name>
    <name type="common">Pomegranate</name>
    <dbReference type="NCBI Taxonomy" id="22663"/>
    <lineage>
        <taxon>Eukaryota</taxon>
        <taxon>Viridiplantae</taxon>
        <taxon>Streptophyta</taxon>
        <taxon>Embryophyta</taxon>
        <taxon>Tracheophyta</taxon>
        <taxon>Spermatophyta</taxon>
        <taxon>Magnoliopsida</taxon>
        <taxon>eudicotyledons</taxon>
        <taxon>Gunneridae</taxon>
        <taxon>Pentapetalae</taxon>
        <taxon>rosids</taxon>
        <taxon>malvids</taxon>
        <taxon>Myrtales</taxon>
        <taxon>Lythraceae</taxon>
        <taxon>Punica</taxon>
    </lineage>
</organism>
<gene>
    <name evidence="1" type="ORF">CRG98_047625</name>
</gene>
<dbReference type="EMBL" id="PGOL01008142">
    <property type="protein sequence ID" value="PKI31984.1"/>
    <property type="molecule type" value="Genomic_DNA"/>
</dbReference>
<dbReference type="Proteomes" id="UP000233551">
    <property type="component" value="Unassembled WGS sequence"/>
</dbReference>
<sequence>MYSFRDPPHVFLHCLRVPGLRARIYCFRDFESPDFVSPFTALGTSSPRTSRPHLLLVRLPVPRFASAFLASGTSGPRTSPPHVLLQGLRVPRLRVRMYCFRDFGSPDFVSA</sequence>
<accession>A0A2I0HJW0</accession>
<protein>
    <submittedName>
        <fullName evidence="1">Uncharacterized protein</fullName>
    </submittedName>
</protein>
<proteinExistence type="predicted"/>
<evidence type="ECO:0000313" key="1">
    <source>
        <dbReference type="EMBL" id="PKI31984.1"/>
    </source>
</evidence>
<evidence type="ECO:0000313" key="2">
    <source>
        <dbReference type="Proteomes" id="UP000233551"/>
    </source>
</evidence>
<reference evidence="1 2" key="1">
    <citation type="submission" date="2017-11" db="EMBL/GenBank/DDBJ databases">
        <title>De-novo sequencing of pomegranate (Punica granatum L.) genome.</title>
        <authorList>
            <person name="Akparov Z."/>
            <person name="Amiraslanov A."/>
            <person name="Hajiyeva S."/>
            <person name="Abbasov M."/>
            <person name="Kaur K."/>
            <person name="Hamwieh A."/>
            <person name="Solovyev V."/>
            <person name="Salamov A."/>
            <person name="Braich B."/>
            <person name="Kosarev P."/>
            <person name="Mahmoud A."/>
            <person name="Hajiyev E."/>
            <person name="Babayeva S."/>
            <person name="Izzatullayeva V."/>
            <person name="Mammadov A."/>
            <person name="Mammadov A."/>
            <person name="Sharifova S."/>
            <person name="Ojaghi J."/>
            <person name="Eynullazada K."/>
            <person name="Bayramov B."/>
            <person name="Abdulazimova A."/>
            <person name="Shahmuradov I."/>
        </authorList>
    </citation>
    <scope>NUCLEOTIDE SEQUENCE [LARGE SCALE GENOMIC DNA]</scope>
    <source>
        <strain evidence="2">cv. AG2017</strain>
        <tissue evidence="1">Leaf</tissue>
    </source>
</reference>
<name>A0A2I0HJW0_PUNGR</name>